<dbReference type="InterPro" id="IPR001131">
    <property type="entry name" value="Peptidase_M24B_aminopep-P_CS"/>
</dbReference>
<proteinExistence type="inferred from homology"/>
<dbReference type="Pfam" id="PF01321">
    <property type="entry name" value="Creatinase_N"/>
    <property type="match status" value="1"/>
</dbReference>
<dbReference type="PROSITE" id="PS00491">
    <property type="entry name" value="PROLINE_PEPTIDASE"/>
    <property type="match status" value="1"/>
</dbReference>
<sequence length="364" mass="40375">MAITKRINGFISELRNSSVELAIIISGPNFRYLVGSYIDTFERFGALIICPGNGSHSLILPRLDEGKAKATELPYIVYGDDEGPLNAIKSFVNSNCGVIRRVGLEGRATLNYLWVLRKAIGEFSDYSIDDLLASMRISKDEDELASIERAVKAIEEGIRFAHESIRPGMTEANVVRMISDTISNAGAEPRDVLVQSGPNSAIPHWTPSRRRIEVGDVVVIDVTATYNDYYGDLTRTLVIGDPPSYFWHVYELVKRAHDEAIASIREGVTGAYIDSIARRVITEGGYGQYFIHRTGHGIGLEVHEEPFISQSYDKALPRGSAFTIEPGIYLPGRFGVRLESNIAIKPDGRVEILDNYWPDPVIVI</sequence>
<evidence type="ECO:0000259" key="5">
    <source>
        <dbReference type="Pfam" id="PF01321"/>
    </source>
</evidence>
<dbReference type="SUPFAM" id="SSF55920">
    <property type="entry name" value="Creatinase/aminopeptidase"/>
    <property type="match status" value="1"/>
</dbReference>
<dbReference type="Pfam" id="PF00557">
    <property type="entry name" value="Peptidase_M24"/>
    <property type="match status" value="1"/>
</dbReference>
<organism evidence="6 7">
    <name type="scientific">Vulcanisaeta souniana JCM 11219</name>
    <dbReference type="NCBI Taxonomy" id="1293586"/>
    <lineage>
        <taxon>Archaea</taxon>
        <taxon>Thermoproteota</taxon>
        <taxon>Thermoprotei</taxon>
        <taxon>Thermoproteales</taxon>
        <taxon>Thermoproteaceae</taxon>
        <taxon>Vulcanisaeta</taxon>
    </lineage>
</organism>
<evidence type="ECO:0000256" key="3">
    <source>
        <dbReference type="RuleBase" id="RU000590"/>
    </source>
</evidence>
<dbReference type="PANTHER" id="PTHR46112:SF9">
    <property type="entry name" value="XAA-PRO AMINOPEPTIDASE"/>
    <property type="match status" value="1"/>
</dbReference>
<name>A0ABN6SW45_9CREN</name>
<keyword evidence="1 3" id="KW-0479">Metal-binding</keyword>
<accession>A0ABN6SW45</accession>
<feature type="domain" description="Peptidase M24" evidence="4">
    <location>
        <begin position="146"/>
        <end position="345"/>
    </location>
</feature>
<dbReference type="Proteomes" id="UP001060771">
    <property type="component" value="Chromosome"/>
</dbReference>
<dbReference type="SUPFAM" id="SSF53092">
    <property type="entry name" value="Creatinase/prolidase N-terminal domain"/>
    <property type="match status" value="1"/>
</dbReference>
<evidence type="ECO:0000259" key="4">
    <source>
        <dbReference type="Pfam" id="PF00557"/>
    </source>
</evidence>
<dbReference type="InterPro" id="IPR000994">
    <property type="entry name" value="Pept_M24"/>
</dbReference>
<dbReference type="InterPro" id="IPR029149">
    <property type="entry name" value="Creatin/AminoP/Spt16_N"/>
</dbReference>
<gene>
    <name evidence="6" type="ORF">Vsou_16550</name>
</gene>
<feature type="domain" description="Creatinase N-terminal" evidence="5">
    <location>
        <begin position="6"/>
        <end position="137"/>
    </location>
</feature>
<comment type="similarity">
    <text evidence="3">Belongs to the peptidase M24B family.</text>
</comment>
<dbReference type="GeneID" id="76207202"/>
<protein>
    <submittedName>
        <fullName evidence="6">Xaa-Pro dipeptidase</fullName>
    </submittedName>
</protein>
<dbReference type="Gene3D" id="3.90.230.10">
    <property type="entry name" value="Creatinase/methionine aminopeptidase superfamily"/>
    <property type="match status" value="1"/>
</dbReference>
<evidence type="ECO:0000313" key="6">
    <source>
        <dbReference type="EMBL" id="BDR92562.1"/>
    </source>
</evidence>
<dbReference type="PANTHER" id="PTHR46112">
    <property type="entry name" value="AMINOPEPTIDASE"/>
    <property type="match status" value="1"/>
</dbReference>
<reference evidence="7" key="1">
    <citation type="submission" date="2022-09" db="EMBL/GenBank/DDBJ databases">
        <title>Complete genome sequence of Vulcanisaeta souniana.</title>
        <authorList>
            <person name="Kato S."/>
            <person name="Itoh T."/>
            <person name="Ohkuma M."/>
        </authorList>
    </citation>
    <scope>NUCLEOTIDE SEQUENCE [LARGE SCALE GENOMIC DNA]</scope>
    <source>
        <strain evidence="7">JCM 11219</strain>
    </source>
</reference>
<dbReference type="InterPro" id="IPR000587">
    <property type="entry name" value="Creatinase_N"/>
</dbReference>
<dbReference type="Gene3D" id="3.40.350.10">
    <property type="entry name" value="Creatinase/prolidase N-terminal domain"/>
    <property type="match status" value="1"/>
</dbReference>
<dbReference type="EMBL" id="AP026830">
    <property type="protein sequence ID" value="BDR92562.1"/>
    <property type="molecule type" value="Genomic_DNA"/>
</dbReference>
<dbReference type="RefSeq" id="WP_188603763.1">
    <property type="nucleotide sequence ID" value="NZ_AP026830.1"/>
</dbReference>
<evidence type="ECO:0000313" key="7">
    <source>
        <dbReference type="Proteomes" id="UP001060771"/>
    </source>
</evidence>
<dbReference type="InterPro" id="IPR050659">
    <property type="entry name" value="Peptidase_M24B"/>
</dbReference>
<keyword evidence="2" id="KW-0378">Hydrolase</keyword>
<evidence type="ECO:0000256" key="1">
    <source>
        <dbReference type="ARBA" id="ARBA00022723"/>
    </source>
</evidence>
<dbReference type="InterPro" id="IPR036005">
    <property type="entry name" value="Creatinase/aminopeptidase-like"/>
</dbReference>
<evidence type="ECO:0000256" key="2">
    <source>
        <dbReference type="ARBA" id="ARBA00022801"/>
    </source>
</evidence>
<keyword evidence="7" id="KW-1185">Reference proteome</keyword>